<comment type="caution">
    <text evidence="1">The sequence shown here is derived from an EMBL/GenBank/DDBJ whole genome shotgun (WGS) entry which is preliminary data.</text>
</comment>
<dbReference type="Pfam" id="PF04365">
    <property type="entry name" value="BrnT_toxin"/>
    <property type="match status" value="1"/>
</dbReference>
<proteinExistence type="predicted"/>
<accession>A0A1F6UVU8</accession>
<dbReference type="Proteomes" id="UP000179076">
    <property type="component" value="Unassembled WGS sequence"/>
</dbReference>
<dbReference type="Gene3D" id="3.10.450.530">
    <property type="entry name" value="Ribonuclease toxin, BrnT, of type II toxin-antitoxin system"/>
    <property type="match status" value="1"/>
</dbReference>
<sequence>MSISYDPAKNEKNIAERGISFERATEFEWSSALIVEDTRKDYGESRFQALGYIGKRLHVLVFTPRADQVHVISLRNANRREVKRYEAQTQS</sequence>
<gene>
    <name evidence="1" type="ORF">A2W18_02185</name>
</gene>
<name>A0A1F6UVU8_9PROT</name>
<dbReference type="EMBL" id="MFSP01000195">
    <property type="protein sequence ID" value="OGI61482.1"/>
    <property type="molecule type" value="Genomic_DNA"/>
</dbReference>
<reference evidence="1 2" key="1">
    <citation type="journal article" date="2016" name="Nat. Commun.">
        <title>Thousands of microbial genomes shed light on interconnected biogeochemical processes in an aquifer system.</title>
        <authorList>
            <person name="Anantharaman K."/>
            <person name="Brown C.T."/>
            <person name="Hug L.A."/>
            <person name="Sharon I."/>
            <person name="Castelle C.J."/>
            <person name="Probst A.J."/>
            <person name="Thomas B.C."/>
            <person name="Singh A."/>
            <person name="Wilkins M.J."/>
            <person name="Karaoz U."/>
            <person name="Brodie E.L."/>
            <person name="Williams K.H."/>
            <person name="Hubbard S.S."/>
            <person name="Banfield J.F."/>
        </authorList>
    </citation>
    <scope>NUCLEOTIDE SEQUENCE [LARGE SCALE GENOMIC DNA]</scope>
</reference>
<protein>
    <submittedName>
        <fullName evidence="1">Toxin</fullName>
    </submittedName>
</protein>
<dbReference type="AlphaFoldDB" id="A0A1F6UVU8"/>
<evidence type="ECO:0000313" key="1">
    <source>
        <dbReference type="EMBL" id="OGI61482.1"/>
    </source>
</evidence>
<dbReference type="InterPro" id="IPR038573">
    <property type="entry name" value="BrnT_sf"/>
</dbReference>
<evidence type="ECO:0000313" key="2">
    <source>
        <dbReference type="Proteomes" id="UP000179076"/>
    </source>
</evidence>
<organism evidence="1 2">
    <name type="scientific">Candidatus Muproteobacteria bacterium RBG_16_60_9</name>
    <dbReference type="NCBI Taxonomy" id="1817755"/>
    <lineage>
        <taxon>Bacteria</taxon>
        <taxon>Pseudomonadati</taxon>
        <taxon>Pseudomonadota</taxon>
        <taxon>Candidatus Muproteobacteria</taxon>
    </lineage>
</organism>
<dbReference type="InterPro" id="IPR007460">
    <property type="entry name" value="BrnT_toxin"/>
</dbReference>